<protein>
    <submittedName>
        <fullName evidence="1">40S ribosomal protein S18</fullName>
    </submittedName>
</protein>
<dbReference type="EMBL" id="QJKJ01002241">
    <property type="protein sequence ID" value="RDY03667.1"/>
    <property type="molecule type" value="Genomic_DNA"/>
</dbReference>
<dbReference type="AlphaFoldDB" id="A0A371HLI0"/>
<evidence type="ECO:0000313" key="2">
    <source>
        <dbReference type="Proteomes" id="UP000257109"/>
    </source>
</evidence>
<proteinExistence type="predicted"/>
<dbReference type="Proteomes" id="UP000257109">
    <property type="component" value="Unassembled WGS sequence"/>
</dbReference>
<name>A0A371HLI0_MUCPR</name>
<accession>A0A371HLI0</accession>
<comment type="caution">
    <text evidence="1">The sequence shown here is derived from an EMBL/GenBank/DDBJ whole genome shotgun (WGS) entry which is preliminary data.</text>
</comment>
<sequence length="179" mass="21049">MILLHCKLLPEVTWQLSWMELSWAPRFGRLIGLHDWAAPSRLLDYRVGRSYCFRALVISNVRNRTMKKDYNDGKYSQVVSNAIDMRLMDDLKWLKKMRNKELEEANLSVDEVIALTDSGFARTTTCEKLQHKGMVASLDTEEKSSETMGRKFSDPRYIRRSLYYNFEKDLPAIWDKTSR</sequence>
<reference evidence="1" key="1">
    <citation type="submission" date="2018-05" db="EMBL/GenBank/DDBJ databases">
        <title>Draft genome of Mucuna pruriens seed.</title>
        <authorList>
            <person name="Nnadi N.E."/>
            <person name="Vos R."/>
            <person name="Hasami M.H."/>
            <person name="Devisetty U.K."/>
            <person name="Aguiy J.C."/>
        </authorList>
    </citation>
    <scope>NUCLEOTIDE SEQUENCE [LARGE SCALE GENOMIC DNA]</scope>
    <source>
        <strain evidence="1">JCA_2017</strain>
    </source>
</reference>
<evidence type="ECO:0000313" key="1">
    <source>
        <dbReference type="EMBL" id="RDY03667.1"/>
    </source>
</evidence>
<organism evidence="1 2">
    <name type="scientific">Mucuna pruriens</name>
    <name type="common">Velvet bean</name>
    <name type="synonym">Dolichos pruriens</name>
    <dbReference type="NCBI Taxonomy" id="157652"/>
    <lineage>
        <taxon>Eukaryota</taxon>
        <taxon>Viridiplantae</taxon>
        <taxon>Streptophyta</taxon>
        <taxon>Embryophyta</taxon>
        <taxon>Tracheophyta</taxon>
        <taxon>Spermatophyta</taxon>
        <taxon>Magnoliopsida</taxon>
        <taxon>eudicotyledons</taxon>
        <taxon>Gunneridae</taxon>
        <taxon>Pentapetalae</taxon>
        <taxon>rosids</taxon>
        <taxon>fabids</taxon>
        <taxon>Fabales</taxon>
        <taxon>Fabaceae</taxon>
        <taxon>Papilionoideae</taxon>
        <taxon>50 kb inversion clade</taxon>
        <taxon>NPAAA clade</taxon>
        <taxon>indigoferoid/millettioid clade</taxon>
        <taxon>Phaseoleae</taxon>
        <taxon>Mucuna</taxon>
    </lineage>
</organism>
<dbReference type="STRING" id="157652.A0A371HLI0"/>
<keyword evidence="1" id="KW-0687">Ribonucleoprotein</keyword>
<keyword evidence="1" id="KW-0689">Ribosomal protein</keyword>
<dbReference type="GO" id="GO:0005840">
    <property type="term" value="C:ribosome"/>
    <property type="evidence" value="ECO:0007669"/>
    <property type="project" value="UniProtKB-KW"/>
</dbReference>
<feature type="non-terminal residue" evidence="1">
    <location>
        <position position="1"/>
    </location>
</feature>
<keyword evidence="2" id="KW-1185">Reference proteome</keyword>
<gene>
    <name evidence="1" type="primary">RPS18A</name>
    <name evidence="1" type="ORF">CR513_12722</name>
</gene>